<evidence type="ECO:0000313" key="1">
    <source>
        <dbReference type="EMBL" id="GAH78648.1"/>
    </source>
</evidence>
<comment type="caution">
    <text evidence="1">The sequence shown here is derived from an EMBL/GenBank/DDBJ whole genome shotgun (WGS) entry which is preliminary data.</text>
</comment>
<organism evidence="1">
    <name type="scientific">marine sediment metagenome</name>
    <dbReference type="NCBI Taxonomy" id="412755"/>
    <lineage>
        <taxon>unclassified sequences</taxon>
        <taxon>metagenomes</taxon>
        <taxon>ecological metagenomes</taxon>
    </lineage>
</organism>
<gene>
    <name evidence="1" type="ORF">S03H2_64439</name>
</gene>
<name>X1K9A8_9ZZZZ</name>
<reference evidence="1" key="1">
    <citation type="journal article" date="2014" name="Front. Microbiol.">
        <title>High frequency of phylogenetically diverse reductive dehalogenase-homologous genes in deep subseafloor sedimentary metagenomes.</title>
        <authorList>
            <person name="Kawai M."/>
            <person name="Futagami T."/>
            <person name="Toyoda A."/>
            <person name="Takaki Y."/>
            <person name="Nishi S."/>
            <person name="Hori S."/>
            <person name="Arai W."/>
            <person name="Tsubouchi T."/>
            <person name="Morono Y."/>
            <person name="Uchiyama I."/>
            <person name="Ito T."/>
            <person name="Fujiyama A."/>
            <person name="Inagaki F."/>
            <person name="Takami H."/>
        </authorList>
    </citation>
    <scope>NUCLEOTIDE SEQUENCE</scope>
    <source>
        <strain evidence="1">Expedition CK06-06</strain>
    </source>
</reference>
<sequence length="71" mass="8389">MKVRQVRKLINTTIELESEKEVKCLGYLLFCDVNPYASSIRKGHLELNGLDYEEDIRTFQGELRELLREED</sequence>
<dbReference type="EMBL" id="BARU01041860">
    <property type="protein sequence ID" value="GAH78648.1"/>
    <property type="molecule type" value="Genomic_DNA"/>
</dbReference>
<proteinExistence type="predicted"/>
<protein>
    <submittedName>
        <fullName evidence="1">Uncharacterized protein</fullName>
    </submittedName>
</protein>
<dbReference type="AlphaFoldDB" id="X1K9A8"/>
<accession>X1K9A8</accession>